<feature type="compositionally biased region" description="Acidic residues" evidence="1">
    <location>
        <begin position="90"/>
        <end position="103"/>
    </location>
</feature>
<feature type="region of interest" description="Disordered" evidence="1">
    <location>
        <begin position="80"/>
        <end position="106"/>
    </location>
</feature>
<accession>A0A813K4N9</accession>
<protein>
    <submittedName>
        <fullName evidence="2">Uncharacterized protein</fullName>
    </submittedName>
</protein>
<evidence type="ECO:0000313" key="2">
    <source>
        <dbReference type="EMBL" id="CAE8693952.1"/>
    </source>
</evidence>
<dbReference type="Proteomes" id="UP000626109">
    <property type="component" value="Unassembled WGS sequence"/>
</dbReference>
<evidence type="ECO:0000256" key="1">
    <source>
        <dbReference type="SAM" id="MobiDB-lite"/>
    </source>
</evidence>
<gene>
    <name evidence="2" type="ORF">PGLA2088_LOCUS28614</name>
</gene>
<sequence length="170" mass="18414">MAMSSTTLQPRSHHRGARAAALAASLAAVFARQSCFTSSHAVWLCSLSSSGRVSSCRGGPSDSFRRLGQTSGLWSLGRLAESGTTASTAEAEEDADGDDDGSADEQAPHVGRRLRVWFLNEDDDRSDYEYGTVIEDFQMKASVATRPGVLPSFAAEERFDKRTEQEHLLI</sequence>
<evidence type="ECO:0000313" key="3">
    <source>
        <dbReference type="Proteomes" id="UP000626109"/>
    </source>
</evidence>
<organism evidence="2 3">
    <name type="scientific">Polarella glacialis</name>
    <name type="common">Dinoflagellate</name>
    <dbReference type="NCBI Taxonomy" id="89957"/>
    <lineage>
        <taxon>Eukaryota</taxon>
        <taxon>Sar</taxon>
        <taxon>Alveolata</taxon>
        <taxon>Dinophyceae</taxon>
        <taxon>Suessiales</taxon>
        <taxon>Suessiaceae</taxon>
        <taxon>Polarella</taxon>
    </lineage>
</organism>
<dbReference type="AlphaFoldDB" id="A0A813K4N9"/>
<reference evidence="2" key="1">
    <citation type="submission" date="2021-02" db="EMBL/GenBank/DDBJ databases">
        <authorList>
            <person name="Dougan E. K."/>
            <person name="Rhodes N."/>
            <person name="Thang M."/>
            <person name="Chan C."/>
        </authorList>
    </citation>
    <scope>NUCLEOTIDE SEQUENCE</scope>
</reference>
<proteinExistence type="predicted"/>
<feature type="compositionally biased region" description="Low complexity" evidence="1">
    <location>
        <begin position="80"/>
        <end position="89"/>
    </location>
</feature>
<dbReference type="EMBL" id="CAJNNW010027956">
    <property type="protein sequence ID" value="CAE8693952.1"/>
    <property type="molecule type" value="Genomic_DNA"/>
</dbReference>
<comment type="caution">
    <text evidence="2">The sequence shown here is derived from an EMBL/GenBank/DDBJ whole genome shotgun (WGS) entry which is preliminary data.</text>
</comment>
<name>A0A813K4N9_POLGL</name>